<dbReference type="InterPro" id="IPR003777">
    <property type="entry name" value="XdhC_CoxI"/>
</dbReference>
<evidence type="ECO:0000259" key="2">
    <source>
        <dbReference type="Pfam" id="PF13478"/>
    </source>
</evidence>
<evidence type="ECO:0000313" key="4">
    <source>
        <dbReference type="Proteomes" id="UP000583556"/>
    </source>
</evidence>
<dbReference type="EMBL" id="JABBGM010000001">
    <property type="protein sequence ID" value="NML92342.1"/>
    <property type="molecule type" value="Genomic_DNA"/>
</dbReference>
<proteinExistence type="predicted"/>
<feature type="domain" description="XdhC- CoxI" evidence="1">
    <location>
        <begin position="29"/>
        <end position="94"/>
    </location>
</feature>
<gene>
    <name evidence="3" type="ORF">HHL27_01485</name>
</gene>
<accession>A0A7Y0BL16</accession>
<protein>
    <submittedName>
        <fullName evidence="3">XdhC family protein</fullName>
    </submittedName>
</protein>
<dbReference type="Pfam" id="PF13478">
    <property type="entry name" value="XdhC_C"/>
    <property type="match status" value="1"/>
</dbReference>
<evidence type="ECO:0000313" key="3">
    <source>
        <dbReference type="EMBL" id="NML92342.1"/>
    </source>
</evidence>
<reference evidence="3 4" key="1">
    <citation type="submission" date="2020-04" db="EMBL/GenBank/DDBJ databases">
        <title>Novosphingobium sp. TW-4 isolated from soil.</title>
        <authorList>
            <person name="Dahal R.H."/>
            <person name="Chaudhary D.K."/>
        </authorList>
    </citation>
    <scope>NUCLEOTIDE SEQUENCE [LARGE SCALE GENOMIC DNA]</scope>
    <source>
        <strain evidence="3 4">TW-4</strain>
    </source>
</reference>
<dbReference type="PANTHER" id="PTHR30388:SF4">
    <property type="entry name" value="MOLYBDENUM COFACTOR INSERTION CHAPERONE PAOD"/>
    <property type="match status" value="1"/>
</dbReference>
<dbReference type="AlphaFoldDB" id="A0A7Y0BL16"/>
<dbReference type="InterPro" id="IPR052698">
    <property type="entry name" value="MoCofactor_Util/Proc"/>
</dbReference>
<dbReference type="Proteomes" id="UP000583556">
    <property type="component" value="Unassembled WGS sequence"/>
</dbReference>
<feature type="domain" description="XdhC Rossmann" evidence="2">
    <location>
        <begin position="153"/>
        <end position="289"/>
    </location>
</feature>
<dbReference type="InterPro" id="IPR027051">
    <property type="entry name" value="XdhC_Rossmann_dom"/>
</dbReference>
<dbReference type="Pfam" id="PF02625">
    <property type="entry name" value="XdhC_CoxI"/>
    <property type="match status" value="1"/>
</dbReference>
<name>A0A7Y0BL16_9SPHN</name>
<evidence type="ECO:0000259" key="1">
    <source>
        <dbReference type="Pfam" id="PF02625"/>
    </source>
</evidence>
<keyword evidence="4" id="KW-1185">Reference proteome</keyword>
<sequence>MEAFLPAFPDDAIAATPADCLRLLARGAQAGIDGVLVTLVGIEGRSSRSIGTQMAVLADGRSIGSFSGGCVERAVIEEARDVLVQGTPRTVRFGAGSPYIDVRLPCGGGIDLLFTPAPSPERIAAALATLERRRCATIDLSGWRQTYRPRPRLVALGHGEDLAALARLARRFGLAVEAFAPEGDPHRDPDIAPLTLRTRLPDISGDAWTAFVFAFHDRDWEEFLLPQALALPGYYHGAVGSRATHRARCEALARAGVPAHRIDALRGTIGLIPGARDPATLALSILAEIVQDYNACAGAPDWMASAPALPAHHAA</sequence>
<dbReference type="Gene3D" id="3.40.50.720">
    <property type="entry name" value="NAD(P)-binding Rossmann-like Domain"/>
    <property type="match status" value="1"/>
</dbReference>
<organism evidence="3 4">
    <name type="scientific">Novosphingobium olei</name>
    <dbReference type="NCBI Taxonomy" id="2728851"/>
    <lineage>
        <taxon>Bacteria</taxon>
        <taxon>Pseudomonadati</taxon>
        <taxon>Pseudomonadota</taxon>
        <taxon>Alphaproteobacteria</taxon>
        <taxon>Sphingomonadales</taxon>
        <taxon>Sphingomonadaceae</taxon>
        <taxon>Novosphingobium</taxon>
    </lineage>
</organism>
<dbReference type="PANTHER" id="PTHR30388">
    <property type="entry name" value="ALDEHYDE OXIDOREDUCTASE MOLYBDENUM COFACTOR ASSEMBLY PROTEIN"/>
    <property type="match status" value="1"/>
</dbReference>
<comment type="caution">
    <text evidence="3">The sequence shown here is derived from an EMBL/GenBank/DDBJ whole genome shotgun (WGS) entry which is preliminary data.</text>
</comment>